<organism evidence="2 3">
    <name type="scientific">Apiospora arundinis</name>
    <dbReference type="NCBI Taxonomy" id="335852"/>
    <lineage>
        <taxon>Eukaryota</taxon>
        <taxon>Fungi</taxon>
        <taxon>Dikarya</taxon>
        <taxon>Ascomycota</taxon>
        <taxon>Pezizomycotina</taxon>
        <taxon>Sordariomycetes</taxon>
        <taxon>Xylariomycetidae</taxon>
        <taxon>Amphisphaeriales</taxon>
        <taxon>Apiosporaceae</taxon>
        <taxon>Apiospora</taxon>
    </lineage>
</organism>
<gene>
    <name evidence="2" type="ORF">PGQ11_005903</name>
</gene>
<dbReference type="Proteomes" id="UP001390339">
    <property type="component" value="Unassembled WGS sequence"/>
</dbReference>
<dbReference type="InterPro" id="IPR036291">
    <property type="entry name" value="NAD(P)-bd_dom_sf"/>
</dbReference>
<reference evidence="2 3" key="1">
    <citation type="journal article" date="2024" name="IMA Fungus">
        <title>Apiospora arundinis, a panoply of carbohydrate-active enzymes and secondary metabolites.</title>
        <authorList>
            <person name="Sorensen T."/>
            <person name="Petersen C."/>
            <person name="Muurmann A.T."/>
            <person name="Christiansen J.V."/>
            <person name="Brundto M.L."/>
            <person name="Overgaard C.K."/>
            <person name="Boysen A.T."/>
            <person name="Wollenberg R.D."/>
            <person name="Larsen T.O."/>
            <person name="Sorensen J.L."/>
            <person name="Nielsen K.L."/>
            <person name="Sondergaard T.E."/>
        </authorList>
    </citation>
    <scope>NUCLEOTIDE SEQUENCE [LARGE SCALE GENOMIC DNA]</scope>
    <source>
        <strain evidence="2 3">AAU 773</strain>
    </source>
</reference>
<dbReference type="EMBL" id="JAPCWZ010000004">
    <property type="protein sequence ID" value="KAK8867325.1"/>
    <property type="molecule type" value="Genomic_DNA"/>
</dbReference>
<dbReference type="Gene3D" id="3.40.50.720">
    <property type="entry name" value="NAD(P)-binding Rossmann-like Domain"/>
    <property type="match status" value="1"/>
</dbReference>
<accession>A0ABR2IQY3</accession>
<protein>
    <submittedName>
        <fullName evidence="2">NAD(P)-binding protein</fullName>
    </submittedName>
</protein>
<evidence type="ECO:0000256" key="1">
    <source>
        <dbReference type="ARBA" id="ARBA00023002"/>
    </source>
</evidence>
<comment type="caution">
    <text evidence="2">The sequence shown here is derived from an EMBL/GenBank/DDBJ whole genome shotgun (WGS) entry which is preliminary data.</text>
</comment>
<evidence type="ECO:0000313" key="3">
    <source>
        <dbReference type="Proteomes" id="UP001390339"/>
    </source>
</evidence>
<name>A0ABR2IQY3_9PEZI</name>
<dbReference type="InterPro" id="IPR002347">
    <property type="entry name" value="SDR_fam"/>
</dbReference>
<dbReference type="PANTHER" id="PTHR43157:SF31">
    <property type="entry name" value="PHOSPHATIDYLINOSITOL-GLYCAN BIOSYNTHESIS CLASS F PROTEIN"/>
    <property type="match status" value="1"/>
</dbReference>
<sequence length="352" mass="37861">MAAKFEHSPEKEAGFLTFFRRQLTFTPTPVDGVDLSGQTGVVTGANVGVGLECCRQLLDLGLSKLILAVRDDAKGQTAAAELAKDRDATHVAIEVWKLDLSDYDSVVAFADRAKTLATLDIVIMNAAVIPFQFNLNPKTKHEEGFQVTYLSTTLLTLLLLPVAASKRSSQKQPTRITLVSTEGAAWSAFPQRNAVPLLAAFDEPVVGGVGEFQNRHFTIKLLGQLMLAKLAAVVPPSDVAVLNAASPGMCHDTQLARGVDDTFAGKLVKTLISRRIGYTAAVGSRTVVDAAVKHGAESHGQYFSGQKIRPMAPIVYTEEGKVIMERLWQETLDGLSFAGVREIIGKISKGQS</sequence>
<proteinExistence type="predicted"/>
<keyword evidence="1" id="KW-0560">Oxidoreductase</keyword>
<dbReference type="PANTHER" id="PTHR43157">
    <property type="entry name" value="PHOSPHATIDYLINOSITOL-GLYCAN BIOSYNTHESIS CLASS F PROTEIN-RELATED"/>
    <property type="match status" value="1"/>
</dbReference>
<dbReference type="Pfam" id="PF00106">
    <property type="entry name" value="adh_short"/>
    <property type="match status" value="1"/>
</dbReference>
<dbReference type="SUPFAM" id="SSF51735">
    <property type="entry name" value="NAD(P)-binding Rossmann-fold domains"/>
    <property type="match status" value="1"/>
</dbReference>
<keyword evidence="3" id="KW-1185">Reference proteome</keyword>
<evidence type="ECO:0000313" key="2">
    <source>
        <dbReference type="EMBL" id="KAK8867325.1"/>
    </source>
</evidence>